<dbReference type="InterPro" id="IPR011991">
    <property type="entry name" value="ArsR-like_HTH"/>
</dbReference>
<dbReference type="SMART" id="SM00418">
    <property type="entry name" value="HTH_ARSR"/>
    <property type="match status" value="1"/>
</dbReference>
<feature type="domain" description="HTH arsR-type" evidence="1">
    <location>
        <begin position="19"/>
        <end position="126"/>
    </location>
</feature>
<dbReference type="OrthoDB" id="7945987at2"/>
<name>A0A2J0U6L1_STEMA</name>
<reference evidence="2 3" key="1">
    <citation type="journal article" date="2017" name="Front. Microbiol.">
        <title>Double-Face Meets the Bacterial World: The Opportunistic Pathogen Stenotrophomonas maltophilia.</title>
        <authorList>
            <person name="Lira F."/>
            <person name="Berg G."/>
            <person name="Martinez J.L."/>
        </authorList>
    </citation>
    <scope>NUCLEOTIDE SEQUENCE [LARGE SCALE GENOMIC DNA]</scope>
    <source>
        <strain evidence="2 3">EA1</strain>
    </source>
</reference>
<dbReference type="InterPro" id="IPR001845">
    <property type="entry name" value="HTH_ArsR_DNA-bd_dom"/>
</dbReference>
<gene>
    <name evidence="2" type="ORF">B9Y64_18725</name>
</gene>
<evidence type="ECO:0000259" key="1">
    <source>
        <dbReference type="SMART" id="SM00418"/>
    </source>
</evidence>
<dbReference type="AlphaFoldDB" id="A0A2J0U6L1"/>
<dbReference type="EMBL" id="NEQV01000007">
    <property type="protein sequence ID" value="PJL24602.1"/>
    <property type="molecule type" value="Genomic_DNA"/>
</dbReference>
<organism evidence="2 3">
    <name type="scientific">Stenotrophomonas maltophilia</name>
    <name type="common">Pseudomonas maltophilia</name>
    <name type="synonym">Xanthomonas maltophilia</name>
    <dbReference type="NCBI Taxonomy" id="40324"/>
    <lineage>
        <taxon>Bacteria</taxon>
        <taxon>Pseudomonadati</taxon>
        <taxon>Pseudomonadota</taxon>
        <taxon>Gammaproteobacteria</taxon>
        <taxon>Lysobacterales</taxon>
        <taxon>Lysobacteraceae</taxon>
        <taxon>Stenotrophomonas</taxon>
        <taxon>Stenotrophomonas maltophilia group</taxon>
    </lineage>
</organism>
<sequence length="198" mass="21170">MKSPTASQPSPAPLQLTPTQLAAMASPVRMAILQRLDAEGPASTRELAERLGRPATALYHHLAHLEKNGLVRISEHRDTGRRPEAVYATASPLLSSRSAVRTASGRRSLVRVAASVVGATLRAFASAATHAATRFEGPRRNCAVRHLSFRADDQRLARINALIEELEAAGTDAGAQGDNMLLTVLMAPAARRSRKTPT</sequence>
<protein>
    <recommendedName>
        <fullName evidence="1">HTH arsR-type domain-containing protein</fullName>
    </recommendedName>
</protein>
<comment type="caution">
    <text evidence="2">The sequence shown here is derived from an EMBL/GenBank/DDBJ whole genome shotgun (WGS) entry which is preliminary data.</text>
</comment>
<dbReference type="InterPro" id="IPR036390">
    <property type="entry name" value="WH_DNA-bd_sf"/>
</dbReference>
<accession>A0A2J0U6L1</accession>
<dbReference type="Gene3D" id="1.10.10.10">
    <property type="entry name" value="Winged helix-like DNA-binding domain superfamily/Winged helix DNA-binding domain"/>
    <property type="match status" value="1"/>
</dbReference>
<dbReference type="PANTHER" id="PTHR38600">
    <property type="entry name" value="TRANSCRIPTIONAL REGULATORY PROTEIN"/>
    <property type="match status" value="1"/>
</dbReference>
<dbReference type="RefSeq" id="WP_100442005.1">
    <property type="nucleotide sequence ID" value="NZ_NEQV01000007.1"/>
</dbReference>
<evidence type="ECO:0000313" key="3">
    <source>
        <dbReference type="Proteomes" id="UP000230167"/>
    </source>
</evidence>
<dbReference type="CDD" id="cd00090">
    <property type="entry name" value="HTH_ARSR"/>
    <property type="match status" value="1"/>
</dbReference>
<dbReference type="GO" id="GO:0003700">
    <property type="term" value="F:DNA-binding transcription factor activity"/>
    <property type="evidence" value="ECO:0007669"/>
    <property type="project" value="InterPro"/>
</dbReference>
<dbReference type="PANTHER" id="PTHR38600:SF2">
    <property type="entry name" value="SLL0088 PROTEIN"/>
    <property type="match status" value="1"/>
</dbReference>
<dbReference type="Proteomes" id="UP000230167">
    <property type="component" value="Unassembled WGS sequence"/>
</dbReference>
<dbReference type="SUPFAM" id="SSF46785">
    <property type="entry name" value="Winged helix' DNA-binding domain"/>
    <property type="match status" value="1"/>
</dbReference>
<proteinExistence type="predicted"/>
<evidence type="ECO:0000313" key="2">
    <source>
        <dbReference type="EMBL" id="PJL24602.1"/>
    </source>
</evidence>
<dbReference type="InterPro" id="IPR036388">
    <property type="entry name" value="WH-like_DNA-bd_sf"/>
</dbReference>
<dbReference type="Pfam" id="PF12840">
    <property type="entry name" value="HTH_20"/>
    <property type="match status" value="1"/>
</dbReference>